<protein>
    <recommendedName>
        <fullName evidence="4">PPE domain-containing protein</fullName>
    </recommendedName>
</protein>
<name>A0A558DMG0_9PSEU</name>
<dbReference type="SUPFAM" id="SSF140459">
    <property type="entry name" value="PE/PPE dimer-like"/>
    <property type="match status" value="1"/>
</dbReference>
<evidence type="ECO:0000256" key="1">
    <source>
        <dbReference type="SAM" id="MobiDB-lite"/>
    </source>
</evidence>
<gene>
    <name evidence="2" type="ORF">FNH05_01580</name>
</gene>
<dbReference type="AlphaFoldDB" id="A0A558DMG0"/>
<feature type="non-terminal residue" evidence="2">
    <location>
        <position position="227"/>
    </location>
</feature>
<reference evidence="2 3" key="1">
    <citation type="submission" date="2019-07" db="EMBL/GenBank/DDBJ databases">
        <authorList>
            <person name="Duangmal K."/>
            <person name="Teo W.F.A."/>
        </authorList>
    </citation>
    <scope>NUCLEOTIDE SEQUENCE [LARGE SCALE GENOMIC DNA]</scope>
    <source>
        <strain evidence="2 3">TBRC 6029</strain>
    </source>
</reference>
<evidence type="ECO:0000313" key="2">
    <source>
        <dbReference type="EMBL" id="TVT62188.1"/>
    </source>
</evidence>
<evidence type="ECO:0000313" key="3">
    <source>
        <dbReference type="Proteomes" id="UP000320011"/>
    </source>
</evidence>
<accession>A0A558DMG0</accession>
<dbReference type="Gene3D" id="1.20.1260.20">
    <property type="entry name" value="PPE superfamily"/>
    <property type="match status" value="1"/>
</dbReference>
<keyword evidence="3" id="KW-1185">Reference proteome</keyword>
<reference evidence="2 3" key="2">
    <citation type="submission" date="2019-08" db="EMBL/GenBank/DDBJ databases">
        <title>Amycolatopsis acidicola sp. nov., isolated from peat swamp forest soil.</title>
        <authorList>
            <person name="Srisuk N."/>
        </authorList>
    </citation>
    <scope>NUCLEOTIDE SEQUENCE [LARGE SCALE GENOMIC DNA]</scope>
    <source>
        <strain evidence="2 3">TBRC 6029</strain>
    </source>
</reference>
<dbReference type="EMBL" id="VJWX01000006">
    <property type="protein sequence ID" value="TVT62188.1"/>
    <property type="molecule type" value="Genomic_DNA"/>
</dbReference>
<feature type="region of interest" description="Disordered" evidence="1">
    <location>
        <begin position="1"/>
        <end position="27"/>
    </location>
</feature>
<dbReference type="Proteomes" id="UP000320011">
    <property type="component" value="Unassembled WGS sequence"/>
</dbReference>
<feature type="region of interest" description="Disordered" evidence="1">
    <location>
        <begin position="196"/>
        <end position="227"/>
    </location>
</feature>
<organism evidence="2 3">
    <name type="scientific">Amycolatopsis rhizosphaerae</name>
    <dbReference type="NCBI Taxonomy" id="2053003"/>
    <lineage>
        <taxon>Bacteria</taxon>
        <taxon>Bacillati</taxon>
        <taxon>Actinomycetota</taxon>
        <taxon>Actinomycetes</taxon>
        <taxon>Pseudonocardiales</taxon>
        <taxon>Pseudonocardiaceae</taxon>
        <taxon>Amycolatopsis</taxon>
    </lineage>
</organism>
<sequence length="227" mass="24722">MTAPQPPKTYGDGHKTAQDIAAMPDAEQRRYVTESMSPEDRANYLRDTADAQVADKTGWSRLMAELKARTEAKQQADQYGQQTIAQSTTAETQYVEGLPASNTNYKAVPHPELQGYVDNGLNAGQIGEMSNGYHVMASTLAQIATTLNDGINRSQSEWQGNAADSARNFFAGTRDWADGNSKNMQLASEVTYQQSAAAQTAKTSMPAPVPFSWSDEMKSWATSNPLD</sequence>
<proteinExistence type="predicted"/>
<comment type="caution">
    <text evidence="2">The sequence shown here is derived from an EMBL/GenBank/DDBJ whole genome shotgun (WGS) entry which is preliminary data.</text>
</comment>
<evidence type="ECO:0008006" key="4">
    <source>
        <dbReference type="Google" id="ProtNLM"/>
    </source>
</evidence>
<dbReference type="InterPro" id="IPR038332">
    <property type="entry name" value="PPE_sf"/>
</dbReference>